<accession>A0ABV3DIC9</accession>
<feature type="compositionally biased region" description="Low complexity" evidence="1">
    <location>
        <begin position="15"/>
        <end position="27"/>
    </location>
</feature>
<keyword evidence="3" id="KW-1185">Reference proteome</keyword>
<dbReference type="InterPro" id="IPR035994">
    <property type="entry name" value="Nucleoside_phosphorylase_sf"/>
</dbReference>
<dbReference type="SUPFAM" id="SSF53167">
    <property type="entry name" value="Purine and uridine phosphorylases"/>
    <property type="match status" value="1"/>
</dbReference>
<reference evidence="2 3" key="1">
    <citation type="submission" date="2024-06" db="EMBL/GenBank/DDBJ databases">
        <title>The Natural Products Discovery Center: Release of the First 8490 Sequenced Strains for Exploring Actinobacteria Biosynthetic Diversity.</title>
        <authorList>
            <person name="Kalkreuter E."/>
            <person name="Kautsar S.A."/>
            <person name="Yang D."/>
            <person name="Bader C.D."/>
            <person name="Teijaro C.N."/>
            <person name="Fluegel L."/>
            <person name="Davis C.M."/>
            <person name="Simpson J.R."/>
            <person name="Lauterbach L."/>
            <person name="Steele A.D."/>
            <person name="Gui C."/>
            <person name="Meng S."/>
            <person name="Li G."/>
            <person name="Viehrig K."/>
            <person name="Ye F."/>
            <person name="Su P."/>
            <person name="Kiefer A.F."/>
            <person name="Nichols A."/>
            <person name="Cepeda A.J."/>
            <person name="Yan W."/>
            <person name="Fan B."/>
            <person name="Jiang Y."/>
            <person name="Adhikari A."/>
            <person name="Zheng C.-J."/>
            <person name="Schuster L."/>
            <person name="Cowan T.M."/>
            <person name="Smanski M.J."/>
            <person name="Chevrette M.G."/>
            <person name="De Carvalho L.P.S."/>
            <person name="Shen B."/>
        </authorList>
    </citation>
    <scope>NUCLEOTIDE SEQUENCE [LARGE SCALE GENOMIC DNA]</scope>
    <source>
        <strain evidence="2 3">NPDC048946</strain>
    </source>
</reference>
<organism evidence="2 3">
    <name type="scientific">Streptodolium elevatio</name>
    <dbReference type="NCBI Taxonomy" id="3157996"/>
    <lineage>
        <taxon>Bacteria</taxon>
        <taxon>Bacillati</taxon>
        <taxon>Actinomycetota</taxon>
        <taxon>Actinomycetes</taxon>
        <taxon>Kitasatosporales</taxon>
        <taxon>Streptomycetaceae</taxon>
        <taxon>Streptodolium</taxon>
    </lineage>
</organism>
<dbReference type="Gene3D" id="3.40.50.1580">
    <property type="entry name" value="Nucleoside phosphorylase domain"/>
    <property type="match status" value="1"/>
</dbReference>
<dbReference type="EMBL" id="JBEZFP010000044">
    <property type="protein sequence ID" value="MEU8135511.1"/>
    <property type="molecule type" value="Genomic_DNA"/>
</dbReference>
<feature type="region of interest" description="Disordered" evidence="1">
    <location>
        <begin position="1"/>
        <end position="29"/>
    </location>
</feature>
<evidence type="ECO:0000313" key="3">
    <source>
        <dbReference type="Proteomes" id="UP001551482"/>
    </source>
</evidence>
<evidence type="ECO:0000256" key="1">
    <source>
        <dbReference type="SAM" id="MobiDB-lite"/>
    </source>
</evidence>
<gene>
    <name evidence="2" type="ORF">AB0C36_18555</name>
</gene>
<proteinExistence type="predicted"/>
<feature type="region of interest" description="Disordered" evidence="1">
    <location>
        <begin position="227"/>
        <end position="255"/>
    </location>
</feature>
<name>A0ABV3DIC9_9ACTN</name>
<dbReference type="Proteomes" id="UP001551482">
    <property type="component" value="Unassembled WGS sequence"/>
</dbReference>
<evidence type="ECO:0000313" key="2">
    <source>
        <dbReference type="EMBL" id="MEU8135511.1"/>
    </source>
</evidence>
<protein>
    <submittedName>
        <fullName evidence="2">1-hydroxy-2-methyl-2-butenyl 4-diphosphate reductase</fullName>
    </submittedName>
</protein>
<comment type="caution">
    <text evidence="2">The sequence shown here is derived from an EMBL/GenBank/DDBJ whole genome shotgun (WGS) entry which is preliminary data.</text>
</comment>
<sequence>MARNADGGRGHTGGAPAAQAAEEAAQAVEDGPARPLLVAPLRIERRALVRGGAGTVLRSGMGEAKSLACAETLTGAPAVAVAGMGAGMEGLRPGDIVVATEVRGPDGEVRPCPWADSLVKALRPLPVPVYAGPVATVRKLVRPAERGPLAEAGVVAADMESFFLLTEWWTRPGPERPWAVVRVVSDSPKHELLRPGIVRNGLTAYRSLKAAARTLSDWLDAVAGPDSGPFPTAGAREGADLGVGRGTADEQDGGG</sequence>
<dbReference type="RefSeq" id="WP_358355322.1">
    <property type="nucleotide sequence ID" value="NZ_JBEZFP010000044.1"/>
</dbReference>